<accession>A0ABT5Z750</accession>
<comment type="caution">
    <text evidence="1">The sequence shown here is derived from an EMBL/GenBank/DDBJ whole genome shotgun (WGS) entry which is preliminary data.</text>
</comment>
<dbReference type="EMBL" id="JARHTQ010000024">
    <property type="protein sequence ID" value="MDF2259656.1"/>
    <property type="molecule type" value="Genomic_DNA"/>
</dbReference>
<evidence type="ECO:0000313" key="1">
    <source>
        <dbReference type="EMBL" id="MDF2259656.1"/>
    </source>
</evidence>
<gene>
    <name evidence="1" type="ORF">P2L57_29240</name>
</gene>
<protein>
    <submittedName>
        <fullName evidence="1">Uncharacterized protein</fullName>
    </submittedName>
</protein>
<dbReference type="Proteomes" id="UP001220022">
    <property type="component" value="Unassembled WGS sequence"/>
</dbReference>
<reference evidence="1 2" key="1">
    <citation type="submission" date="2023-03" db="EMBL/GenBank/DDBJ databases">
        <title>Draft genome sequence of type strain Streptomyces ferralitis JCM 14344.</title>
        <authorList>
            <person name="Klaysubun C."/>
            <person name="Duangmal K."/>
        </authorList>
    </citation>
    <scope>NUCLEOTIDE SEQUENCE [LARGE SCALE GENOMIC DNA]</scope>
    <source>
        <strain evidence="1 2">JCM 14344</strain>
    </source>
</reference>
<evidence type="ECO:0000313" key="2">
    <source>
        <dbReference type="Proteomes" id="UP001220022"/>
    </source>
</evidence>
<sequence>MAQWTAEVQARRAQALAQSHKTRGQRRLTKDEIRALLKPLGNIRHVLAEADVQDKAEVYQNLGLKLVYEPGKQLCGPRLSSTRTSWGFSLCPRGDLNPHAR</sequence>
<proteinExistence type="predicted"/>
<dbReference type="RefSeq" id="WP_344184557.1">
    <property type="nucleotide sequence ID" value="NZ_BAAANM010000013.1"/>
</dbReference>
<name>A0ABT5Z750_9ACTN</name>
<organism evidence="1 2">
    <name type="scientific">Streptantibioticus ferralitis</name>
    <dbReference type="NCBI Taxonomy" id="236510"/>
    <lineage>
        <taxon>Bacteria</taxon>
        <taxon>Bacillati</taxon>
        <taxon>Actinomycetota</taxon>
        <taxon>Actinomycetes</taxon>
        <taxon>Kitasatosporales</taxon>
        <taxon>Streptomycetaceae</taxon>
        <taxon>Streptantibioticus</taxon>
    </lineage>
</organism>
<keyword evidence="2" id="KW-1185">Reference proteome</keyword>